<evidence type="ECO:0000256" key="3">
    <source>
        <dbReference type="ARBA" id="ARBA00022432"/>
    </source>
</evidence>
<evidence type="ECO:0000259" key="11">
    <source>
        <dbReference type="Pfam" id="PF03315"/>
    </source>
</evidence>
<gene>
    <name evidence="12" type="ORF">OC842_001909</name>
</gene>
<feature type="domain" description="Serine dehydratase-like alpha subunit" evidence="10">
    <location>
        <begin position="391"/>
        <end position="731"/>
    </location>
</feature>
<dbReference type="GO" id="GO:0046872">
    <property type="term" value="F:metal ion binding"/>
    <property type="evidence" value="ECO:0007669"/>
    <property type="project" value="UniProtKB-KW"/>
</dbReference>
<feature type="compositionally biased region" description="Basic and acidic residues" evidence="9">
    <location>
        <begin position="319"/>
        <end position="328"/>
    </location>
</feature>
<evidence type="ECO:0000256" key="2">
    <source>
        <dbReference type="ARBA" id="ARBA00004742"/>
    </source>
</evidence>
<comment type="caution">
    <text evidence="12">The sequence shown here is derived from an EMBL/GenBank/DDBJ whole genome shotgun (WGS) entry which is preliminary data.</text>
</comment>
<feature type="region of interest" description="Disordered" evidence="9">
    <location>
        <begin position="70"/>
        <end position="104"/>
    </location>
</feature>
<evidence type="ECO:0000256" key="5">
    <source>
        <dbReference type="ARBA" id="ARBA00022723"/>
    </source>
</evidence>
<keyword evidence="3" id="KW-0312">Gluconeogenesis</keyword>
<comment type="pathway">
    <text evidence="2">Carbohydrate biosynthesis; gluconeogenesis.</text>
</comment>
<sequence length="743" mass="78288">MAALQRALWRIPTAAKAPRSLPAVALAVALAPPRQQVAQPAPSPAFLACHPLARRCLTSTAARHTMDVPQSFSSAHFGRPNHKGGAGKHDDGGSSSDGDEHDEPLHDVTEHAVISTFDLFSIGIGPSSSHTVGPLRAGNIFASDLIDAGLLPNVNQIKVALYGSLAATGEGHMTPSALLAGLEGADCETVEPELIPRRFKEILDSRRLKLGQHLNGGGKEVVFDYQRDFIWHWGQTLPLHSNGMRMTVFDNEGNMLATNDFYSVGGGFVVNGSLSTAASFAGVNPDTGKDAGTTRDDTLPVNHPADLAENLFYKEIRRSDGHSDRRSGPEPPASEESTAAIPPPSSMPEDASVPPVSSGSAGSGVPVEGSKSSTPPFPFHNAASLLALTKQHNLTIAQIVYENERHWYSDEEIQSKLFAIWDVMDGCIRTGVHSTETRLPGSLQLKRRAPGLYRRLMRGFYVEQGIGHDVSPLALPRGAVPPQPLSISASASTPSASDRDQKREILLRRRAAADFRSSPPKMVGSFNHPVLPVPPRQTVFPAMDFLSTYAIAVNEVNAAGGRVVTSPTNGAAGVIPAVLRYLLAFISDDPHRDVCTFLLTASAIGMLFKRGATISAAEGGCMAEVGVACSMAAAGFAACMGASPAVVEMAAEVGIEHNLGLTCDPVAGLVQAPCIERNAIAAVGAVTAAQLALAGGDGQHAVSLDDAISAMRMTAKDMHTKYKETSLAGLARTVRIPVAVPDC</sequence>
<keyword evidence="6" id="KW-0408">Iron</keyword>
<dbReference type="InterPro" id="IPR051318">
    <property type="entry name" value="Fe-S_L-Ser"/>
</dbReference>
<proteinExistence type="predicted"/>
<evidence type="ECO:0000313" key="12">
    <source>
        <dbReference type="EMBL" id="KAK0536642.1"/>
    </source>
</evidence>
<protein>
    <recommendedName>
        <fullName evidence="14">L-serine ammonia-lyase</fullName>
    </recommendedName>
</protein>
<organism evidence="12 13">
    <name type="scientific">Tilletia horrida</name>
    <dbReference type="NCBI Taxonomy" id="155126"/>
    <lineage>
        <taxon>Eukaryota</taxon>
        <taxon>Fungi</taxon>
        <taxon>Dikarya</taxon>
        <taxon>Basidiomycota</taxon>
        <taxon>Ustilaginomycotina</taxon>
        <taxon>Exobasidiomycetes</taxon>
        <taxon>Tilletiales</taxon>
        <taxon>Tilletiaceae</taxon>
        <taxon>Tilletia</taxon>
    </lineage>
</organism>
<dbReference type="Pfam" id="PF03315">
    <property type="entry name" value="SDH_beta"/>
    <property type="match status" value="1"/>
</dbReference>
<dbReference type="PANTHER" id="PTHR30182">
    <property type="entry name" value="L-SERINE DEHYDRATASE"/>
    <property type="match status" value="1"/>
</dbReference>
<evidence type="ECO:0008006" key="14">
    <source>
        <dbReference type="Google" id="ProtNLM"/>
    </source>
</evidence>
<keyword evidence="5" id="KW-0479">Metal-binding</keyword>
<dbReference type="AlphaFoldDB" id="A0AAN6GGQ3"/>
<name>A0AAN6GGQ3_9BASI</name>
<feature type="domain" description="Serine dehydratase beta chain" evidence="11">
    <location>
        <begin position="115"/>
        <end position="271"/>
    </location>
</feature>
<dbReference type="EMBL" id="JAPDMQ010000073">
    <property type="protein sequence ID" value="KAK0536642.1"/>
    <property type="molecule type" value="Genomic_DNA"/>
</dbReference>
<evidence type="ECO:0000313" key="13">
    <source>
        <dbReference type="Proteomes" id="UP001176521"/>
    </source>
</evidence>
<dbReference type="Gene3D" id="3.30.1330.90">
    <property type="entry name" value="D-3-phosphoglycerate dehydrogenase, domain 3"/>
    <property type="match status" value="1"/>
</dbReference>
<comment type="cofactor">
    <cofactor evidence="1">
        <name>[4Fe-4S] cluster</name>
        <dbReference type="ChEBI" id="CHEBI:49883"/>
    </cofactor>
</comment>
<dbReference type="Proteomes" id="UP001176521">
    <property type="component" value="Unassembled WGS sequence"/>
</dbReference>
<feature type="compositionally biased region" description="Low complexity" evidence="9">
    <location>
        <begin position="351"/>
        <end position="370"/>
    </location>
</feature>
<keyword evidence="8" id="KW-0456">Lyase</keyword>
<dbReference type="InterPro" id="IPR005130">
    <property type="entry name" value="Ser_deHydtase-like_asu"/>
</dbReference>
<feature type="region of interest" description="Disordered" evidence="9">
    <location>
        <begin position="282"/>
        <end position="304"/>
    </location>
</feature>
<evidence type="ECO:0000256" key="6">
    <source>
        <dbReference type="ARBA" id="ARBA00023004"/>
    </source>
</evidence>
<feature type="compositionally biased region" description="Basic and acidic residues" evidence="9">
    <location>
        <begin position="287"/>
        <end position="298"/>
    </location>
</feature>
<dbReference type="InterPro" id="IPR029009">
    <property type="entry name" value="ASB_dom_sf"/>
</dbReference>
<dbReference type="PANTHER" id="PTHR30182:SF1">
    <property type="entry name" value="L-SERINE DEHYDRATASE 1"/>
    <property type="match status" value="1"/>
</dbReference>
<dbReference type="GO" id="GO:0006094">
    <property type="term" value="P:gluconeogenesis"/>
    <property type="evidence" value="ECO:0007669"/>
    <property type="project" value="UniProtKB-KW"/>
</dbReference>
<keyword evidence="13" id="KW-1185">Reference proteome</keyword>
<reference evidence="12" key="1">
    <citation type="journal article" date="2023" name="PhytoFront">
        <title>Draft Genome Resources of Seven Strains of Tilletia horrida, Causal Agent of Kernel Smut of Rice.</title>
        <authorList>
            <person name="Khanal S."/>
            <person name="Antony Babu S."/>
            <person name="Zhou X.G."/>
        </authorList>
    </citation>
    <scope>NUCLEOTIDE SEQUENCE</scope>
    <source>
        <strain evidence="12">TX3</strain>
    </source>
</reference>
<evidence type="ECO:0000256" key="9">
    <source>
        <dbReference type="SAM" id="MobiDB-lite"/>
    </source>
</evidence>
<feature type="region of interest" description="Disordered" evidence="9">
    <location>
        <begin position="319"/>
        <end position="374"/>
    </location>
</feature>
<dbReference type="FunFam" id="3.30.1330.90:FF:000001">
    <property type="entry name" value="L-serine ammonia-lyase 1"/>
    <property type="match status" value="1"/>
</dbReference>
<keyword evidence="4" id="KW-0004">4Fe-4S</keyword>
<dbReference type="GO" id="GO:0003941">
    <property type="term" value="F:L-serine ammonia-lyase activity"/>
    <property type="evidence" value="ECO:0007669"/>
    <property type="project" value="InterPro"/>
</dbReference>
<evidence type="ECO:0000259" key="10">
    <source>
        <dbReference type="Pfam" id="PF03313"/>
    </source>
</evidence>
<dbReference type="InterPro" id="IPR005131">
    <property type="entry name" value="Ser_deHydtase_bsu"/>
</dbReference>
<accession>A0AAN6GGQ3</accession>
<keyword evidence="7" id="KW-0411">Iron-sulfur</keyword>
<dbReference type="Pfam" id="PF03313">
    <property type="entry name" value="SDH_alpha"/>
    <property type="match status" value="1"/>
</dbReference>
<dbReference type="SUPFAM" id="SSF143548">
    <property type="entry name" value="Serine metabolism enzymes domain"/>
    <property type="match status" value="1"/>
</dbReference>
<dbReference type="GO" id="GO:0051539">
    <property type="term" value="F:4 iron, 4 sulfur cluster binding"/>
    <property type="evidence" value="ECO:0007669"/>
    <property type="project" value="UniProtKB-KW"/>
</dbReference>
<evidence type="ECO:0000256" key="1">
    <source>
        <dbReference type="ARBA" id="ARBA00001966"/>
    </source>
</evidence>
<evidence type="ECO:0000256" key="7">
    <source>
        <dbReference type="ARBA" id="ARBA00023014"/>
    </source>
</evidence>
<evidence type="ECO:0000256" key="4">
    <source>
        <dbReference type="ARBA" id="ARBA00022485"/>
    </source>
</evidence>
<evidence type="ECO:0000256" key="8">
    <source>
        <dbReference type="ARBA" id="ARBA00023239"/>
    </source>
</evidence>